<evidence type="ECO:0000256" key="2">
    <source>
        <dbReference type="ARBA" id="ARBA00007991"/>
    </source>
</evidence>
<comment type="similarity">
    <text evidence="2">Belongs to the importin beta family.</text>
</comment>
<keyword evidence="8" id="KW-1185">Reference proteome</keyword>
<dbReference type="Pfam" id="PF03810">
    <property type="entry name" value="IBN_N"/>
    <property type="match status" value="1"/>
</dbReference>
<dbReference type="EMBL" id="JAPQKO010000002">
    <property type="protein sequence ID" value="KAJ5179511.1"/>
    <property type="molecule type" value="Genomic_DNA"/>
</dbReference>
<dbReference type="InterPro" id="IPR016024">
    <property type="entry name" value="ARM-type_fold"/>
</dbReference>
<comment type="caution">
    <text evidence="7">The sequence shown here is derived from an EMBL/GenBank/DDBJ whole genome shotgun (WGS) entry which is preliminary data.</text>
</comment>
<dbReference type="GO" id="GO:0005635">
    <property type="term" value="C:nuclear envelope"/>
    <property type="evidence" value="ECO:0007669"/>
    <property type="project" value="TreeGrafter"/>
</dbReference>
<protein>
    <recommendedName>
        <fullName evidence="6">Importin N-terminal domain-containing protein</fullName>
    </recommendedName>
</protein>
<gene>
    <name evidence="7" type="ORF">N7492_002721</name>
</gene>
<dbReference type="FunFam" id="1.25.10.10:FF:000362">
    <property type="entry name" value="Importin 11, putative"/>
    <property type="match status" value="1"/>
</dbReference>
<dbReference type="GO" id="GO:0031267">
    <property type="term" value="F:small GTPase binding"/>
    <property type="evidence" value="ECO:0007669"/>
    <property type="project" value="InterPro"/>
</dbReference>
<reference evidence="7" key="2">
    <citation type="journal article" date="2023" name="IMA Fungus">
        <title>Comparative genomic study of the Penicillium genus elucidates a diverse pangenome and 15 lateral gene transfer events.</title>
        <authorList>
            <person name="Petersen C."/>
            <person name="Sorensen T."/>
            <person name="Nielsen M.R."/>
            <person name="Sondergaard T.E."/>
            <person name="Sorensen J.L."/>
            <person name="Fitzpatrick D.A."/>
            <person name="Frisvad J.C."/>
            <person name="Nielsen K.L."/>
        </authorList>
    </citation>
    <scope>NUCLEOTIDE SEQUENCE</scope>
    <source>
        <strain evidence="7">IBT 21917</strain>
    </source>
</reference>
<evidence type="ECO:0000256" key="4">
    <source>
        <dbReference type="ARBA" id="ARBA00023242"/>
    </source>
</evidence>
<dbReference type="PROSITE" id="PS50166">
    <property type="entry name" value="IMPORTIN_B_NT"/>
    <property type="match status" value="1"/>
</dbReference>
<dbReference type="InterPro" id="IPR001494">
    <property type="entry name" value="Importin-beta_N"/>
</dbReference>
<comment type="subcellular location">
    <subcellularLocation>
        <location evidence="1">Nucleus</location>
    </subcellularLocation>
</comment>
<feature type="region of interest" description="Disordered" evidence="5">
    <location>
        <begin position="972"/>
        <end position="996"/>
    </location>
</feature>
<proteinExistence type="inferred from homology"/>
<accession>A0A9W9ILW8</accession>
<keyword evidence="4" id="KW-0539">Nucleus</keyword>
<dbReference type="OrthoDB" id="361693at2759"/>
<dbReference type="AlphaFoldDB" id="A0A9W9ILW8"/>
<feature type="compositionally biased region" description="Polar residues" evidence="5">
    <location>
        <begin position="973"/>
        <end position="982"/>
    </location>
</feature>
<sequence length="1052" mass="118635">MAQPIELPAEACPLRYDYVVNTLVMASSSSQQNVRTGTNQLQNWQKLGMYHSMLQDVFCDHSLPTEVRYLAIIQLKQGIDRYWRKTATNAIAKEEKEKIKLRALEAGITEPARPLALQNALMVAKILRYEFPAEWPDAITSIIAFLRSSMAPGANPVQLPRTLLILLQIIKELSTARILSTRKHLQSVSPEVFQVLGNIYVDKVNEWVAMLEQGITAEASLLEAIEQSLVSLKVLRRLIIAGFEHPGRDQEVQNFWGLTCSHFLRFLAMSNESSKLPEQVHHAIQKHALQLSKLHVEMARTHPASFALFSQSIDLVNNYWAALNELSAVYVNLGAQDESDGQSLSEKIGLRALLLIRACAKMVFSPTLTFKYQTANDKEVRNQAVERVKSQLFTESFVVNTMELVVTKFFRLRDADFQEWDAEPEYWEKKEEVSSEGWEFSIRSCSEKLFLDLVIHFKDLLIDRLLDVFHSFASTENQNVVLKDSLYSAIGLAAASLEQRLNFNAFLENTMVPEVQMQNQEYRLLRRRFAIILGQWVPVQPDKLNMNAVYQIYQHLLSKEDPLNDLVVRITAGRQLRNVLDPYEFSPTEFLPYAQSILGSLMSLIKEIEVSETKMGLLETVRVVVVKMEHHIAPFSDSILSLLPTLWEESGDEHLMKQIILTLLSSLMHSLKQESVRYHSLILPLIQSSVQPESELSVYLLEEALELWAAIIMQTPSPAPPEILALFPFIFHILEGGTDSTASALQIVESYVMLAPQEVLRDQIRTPLLTALKQPLSYTTRIRTGVVARLVEMMIRGAETVDGGSESTHRAISQSLLDSSFLQALLEGLYSAYEASQTTGPNRKTTNVVGVVETEYFSVLARLALAHPNLFTSAVAVATNSSEDNALTWILTEWFSHYDNIGSVNQKKLHILALTQLLALRGPSPDSSTPVPPPPFVLNHLQTYLTTWTDIIIELAEGGTGEDPDYLVYWSAPSGSETANPENQEEVESPENRRRSEWNSTDVIHRFPIRGFVRHQLQELIVACGGPQRFQDEWLVNVDTEVVSAFGSLGLL</sequence>
<feature type="domain" description="Importin N-terminal" evidence="6">
    <location>
        <begin position="37"/>
        <end position="109"/>
    </location>
</feature>
<dbReference type="SUPFAM" id="SSF48371">
    <property type="entry name" value="ARM repeat"/>
    <property type="match status" value="1"/>
</dbReference>
<evidence type="ECO:0000256" key="1">
    <source>
        <dbReference type="ARBA" id="ARBA00004123"/>
    </source>
</evidence>
<evidence type="ECO:0000256" key="5">
    <source>
        <dbReference type="SAM" id="MobiDB-lite"/>
    </source>
</evidence>
<dbReference type="SMART" id="SM00913">
    <property type="entry name" value="IBN_N"/>
    <property type="match status" value="1"/>
</dbReference>
<name>A0A9W9ILW8_9EURO</name>
<dbReference type="Gene3D" id="1.25.10.10">
    <property type="entry name" value="Leucine-rich Repeat Variant"/>
    <property type="match status" value="1"/>
</dbReference>
<keyword evidence="3" id="KW-0813">Transport</keyword>
<dbReference type="PANTHER" id="PTHR10997:SF7">
    <property type="entry name" value="IMPORTIN-11"/>
    <property type="match status" value="1"/>
</dbReference>
<dbReference type="InterPro" id="IPR011989">
    <property type="entry name" value="ARM-like"/>
</dbReference>
<evidence type="ECO:0000256" key="3">
    <source>
        <dbReference type="ARBA" id="ARBA00022448"/>
    </source>
</evidence>
<reference evidence="7" key="1">
    <citation type="submission" date="2022-11" db="EMBL/GenBank/DDBJ databases">
        <authorList>
            <person name="Petersen C."/>
        </authorList>
    </citation>
    <scope>NUCLEOTIDE SEQUENCE</scope>
    <source>
        <strain evidence="7">IBT 21917</strain>
    </source>
</reference>
<organism evidence="7 8">
    <name type="scientific">Penicillium capsulatum</name>
    <dbReference type="NCBI Taxonomy" id="69766"/>
    <lineage>
        <taxon>Eukaryota</taxon>
        <taxon>Fungi</taxon>
        <taxon>Dikarya</taxon>
        <taxon>Ascomycota</taxon>
        <taxon>Pezizomycotina</taxon>
        <taxon>Eurotiomycetes</taxon>
        <taxon>Eurotiomycetidae</taxon>
        <taxon>Eurotiales</taxon>
        <taxon>Aspergillaceae</taxon>
        <taxon>Penicillium</taxon>
    </lineage>
</organism>
<dbReference type="Pfam" id="PF25758">
    <property type="entry name" value="TPR_IPO11"/>
    <property type="match status" value="1"/>
</dbReference>
<evidence type="ECO:0000313" key="8">
    <source>
        <dbReference type="Proteomes" id="UP001146351"/>
    </source>
</evidence>
<dbReference type="GO" id="GO:0005829">
    <property type="term" value="C:cytosol"/>
    <property type="evidence" value="ECO:0007669"/>
    <property type="project" value="TreeGrafter"/>
</dbReference>
<dbReference type="GO" id="GO:0006606">
    <property type="term" value="P:protein import into nucleus"/>
    <property type="evidence" value="ECO:0007669"/>
    <property type="project" value="TreeGrafter"/>
</dbReference>
<evidence type="ECO:0000313" key="7">
    <source>
        <dbReference type="EMBL" id="KAJ5179511.1"/>
    </source>
</evidence>
<evidence type="ECO:0000259" key="6">
    <source>
        <dbReference type="PROSITE" id="PS50166"/>
    </source>
</evidence>
<dbReference type="InterPro" id="IPR058669">
    <property type="entry name" value="TPR_IPO7/11-like"/>
</dbReference>
<dbReference type="Proteomes" id="UP001146351">
    <property type="component" value="Unassembled WGS sequence"/>
</dbReference>
<dbReference type="PANTHER" id="PTHR10997">
    <property type="entry name" value="IMPORTIN-7, 8, 11"/>
    <property type="match status" value="1"/>
</dbReference>